<proteinExistence type="predicted"/>
<dbReference type="EMBL" id="WTPX01000131">
    <property type="protein sequence ID" value="NNJ27224.1"/>
    <property type="molecule type" value="Genomic_DNA"/>
</dbReference>
<evidence type="ECO:0000256" key="1">
    <source>
        <dbReference type="SAM" id="MobiDB-lite"/>
    </source>
</evidence>
<organism evidence="2 3">
    <name type="scientific">Alienimonas chondri</name>
    <dbReference type="NCBI Taxonomy" id="2681879"/>
    <lineage>
        <taxon>Bacteria</taxon>
        <taxon>Pseudomonadati</taxon>
        <taxon>Planctomycetota</taxon>
        <taxon>Planctomycetia</taxon>
        <taxon>Planctomycetales</taxon>
        <taxon>Planctomycetaceae</taxon>
        <taxon>Alienimonas</taxon>
    </lineage>
</organism>
<comment type="caution">
    <text evidence="2">The sequence shown here is derived from an EMBL/GenBank/DDBJ whole genome shotgun (WGS) entry which is preliminary data.</text>
</comment>
<evidence type="ECO:0000313" key="2">
    <source>
        <dbReference type="EMBL" id="NNJ27224.1"/>
    </source>
</evidence>
<dbReference type="Proteomes" id="UP000609651">
    <property type="component" value="Unassembled WGS sequence"/>
</dbReference>
<reference evidence="2 3" key="1">
    <citation type="journal article" date="2020" name="Syst. Appl. Microbiol.">
        <title>Alienimonas chondri sp. nov., a novel planctomycete isolated from the biofilm of the red alga Chondrus crispus.</title>
        <authorList>
            <person name="Vitorino I."/>
            <person name="Albuquerque L."/>
            <person name="Wiegand S."/>
            <person name="Kallscheuer N."/>
            <person name="da Costa M.S."/>
            <person name="Lobo-da-Cunha A."/>
            <person name="Jogler C."/>
            <person name="Lage O.M."/>
        </authorList>
    </citation>
    <scope>NUCLEOTIDE SEQUENCE [LARGE SCALE GENOMIC DNA]</scope>
    <source>
        <strain evidence="2 3">LzC2</strain>
    </source>
</reference>
<keyword evidence="3" id="KW-1185">Reference proteome</keyword>
<feature type="region of interest" description="Disordered" evidence="1">
    <location>
        <begin position="1"/>
        <end position="67"/>
    </location>
</feature>
<accession>A0ABX1VGK0</accession>
<feature type="compositionally biased region" description="Low complexity" evidence="1">
    <location>
        <begin position="22"/>
        <end position="31"/>
    </location>
</feature>
<gene>
    <name evidence="2" type="ORF">LzC2_33250</name>
</gene>
<evidence type="ECO:0000313" key="3">
    <source>
        <dbReference type="Proteomes" id="UP000609651"/>
    </source>
</evidence>
<sequence>MSDLVTPAVSRLGVSEGRAEDGPGLLLEAAPEPLPKVDRRRAVPGEKSGDLKACRDAPLEVPPKDVL</sequence>
<name>A0ABX1VGK0_9PLAN</name>
<dbReference type="RefSeq" id="WP_171189047.1">
    <property type="nucleotide sequence ID" value="NZ_WTPX01000131.1"/>
</dbReference>
<feature type="compositionally biased region" description="Basic and acidic residues" evidence="1">
    <location>
        <begin position="35"/>
        <end position="67"/>
    </location>
</feature>
<protein>
    <submittedName>
        <fullName evidence="2">Uncharacterized protein</fullName>
    </submittedName>
</protein>